<dbReference type="NCBIfam" id="TIGR01498">
    <property type="entry name" value="folK"/>
    <property type="match status" value="1"/>
</dbReference>
<dbReference type="InterPro" id="IPR035907">
    <property type="entry name" value="Hppk_sf"/>
</dbReference>
<dbReference type="PANTHER" id="PTHR43071:SF1">
    <property type="entry name" value="2-AMINO-4-HYDROXY-6-HYDROXYMETHYLDIHYDROPTERIDINE PYROPHOSPHOKINASE"/>
    <property type="match status" value="1"/>
</dbReference>
<proteinExistence type="predicted"/>
<keyword evidence="5" id="KW-0547">Nucleotide-binding</keyword>
<keyword evidence="7" id="KW-0067">ATP-binding</keyword>
<organism evidence="10 11">
    <name type="scientific">Aquibacillus rhizosphaerae</name>
    <dbReference type="NCBI Taxonomy" id="3051431"/>
    <lineage>
        <taxon>Bacteria</taxon>
        <taxon>Bacillati</taxon>
        <taxon>Bacillota</taxon>
        <taxon>Bacilli</taxon>
        <taxon>Bacillales</taxon>
        <taxon>Bacillaceae</taxon>
        <taxon>Aquibacillus</taxon>
    </lineage>
</organism>
<evidence type="ECO:0000313" key="11">
    <source>
        <dbReference type="Proteomes" id="UP001235343"/>
    </source>
</evidence>
<sequence length="170" mass="19570">MNTVYIALGSNINPRSAYLNQAIDNLRLSEHIFVISYSPIYETEPVGYLEQENFLNMVIEIETSLEPLDLLNYCKGIEKKIGRKRGVRWGPRVIDLDILLYNQENIRTEQLIVPHPRMHERAFVLIPLKDVNPSLNIPSLNKSVASVLDEVTTQEKKGVYKWYPSNGENE</sequence>
<dbReference type="PANTHER" id="PTHR43071">
    <property type="entry name" value="2-AMINO-4-HYDROXY-6-HYDROXYMETHYLDIHYDROPTERIDINE PYROPHOSPHOKINASE"/>
    <property type="match status" value="1"/>
</dbReference>
<dbReference type="SUPFAM" id="SSF55083">
    <property type="entry name" value="6-hydroxymethyl-7,8-dihydropterin pyrophosphokinase, HPPK"/>
    <property type="match status" value="1"/>
</dbReference>
<comment type="caution">
    <text evidence="10">The sequence shown here is derived from an EMBL/GenBank/DDBJ whole genome shotgun (WGS) entry which is preliminary data.</text>
</comment>
<dbReference type="GO" id="GO:0003848">
    <property type="term" value="F:2-amino-4-hydroxy-6-hydroxymethyldihydropteridine diphosphokinase activity"/>
    <property type="evidence" value="ECO:0007669"/>
    <property type="project" value="UniProtKB-EC"/>
</dbReference>
<evidence type="ECO:0000256" key="6">
    <source>
        <dbReference type="ARBA" id="ARBA00022777"/>
    </source>
</evidence>
<name>A0ABT7L3R4_9BACI</name>
<keyword evidence="4 10" id="KW-0808">Transferase</keyword>
<feature type="domain" description="7,8-dihydro-6-hydroxymethylpterin-pyrophosphokinase" evidence="9">
    <location>
        <begin position="88"/>
        <end position="99"/>
    </location>
</feature>
<dbReference type="InterPro" id="IPR000550">
    <property type="entry name" value="Hppk"/>
</dbReference>
<dbReference type="CDD" id="cd00483">
    <property type="entry name" value="HPPK"/>
    <property type="match status" value="1"/>
</dbReference>
<evidence type="ECO:0000313" key="10">
    <source>
        <dbReference type="EMBL" id="MDL4840509.1"/>
    </source>
</evidence>
<dbReference type="Pfam" id="PF01288">
    <property type="entry name" value="HPPK"/>
    <property type="match status" value="1"/>
</dbReference>
<evidence type="ECO:0000256" key="2">
    <source>
        <dbReference type="ARBA" id="ARBA00005051"/>
    </source>
</evidence>
<protein>
    <recommendedName>
        <fullName evidence="3">2-amino-4-hydroxy-6-hydroxymethyldihydropteridine diphosphokinase</fullName>
        <ecNumber evidence="3">2.7.6.3</ecNumber>
    </recommendedName>
</protein>
<keyword evidence="6" id="KW-0418">Kinase</keyword>
<dbReference type="Gene3D" id="3.30.70.560">
    <property type="entry name" value="7,8-Dihydro-6-hydroxymethylpterin-pyrophosphokinase HPPK"/>
    <property type="match status" value="1"/>
</dbReference>
<evidence type="ECO:0000256" key="7">
    <source>
        <dbReference type="ARBA" id="ARBA00022840"/>
    </source>
</evidence>
<dbReference type="PROSITE" id="PS00794">
    <property type="entry name" value="HPPK"/>
    <property type="match status" value="1"/>
</dbReference>
<dbReference type="Proteomes" id="UP001235343">
    <property type="component" value="Unassembled WGS sequence"/>
</dbReference>
<evidence type="ECO:0000256" key="4">
    <source>
        <dbReference type="ARBA" id="ARBA00022679"/>
    </source>
</evidence>
<dbReference type="RefSeq" id="WP_285931569.1">
    <property type="nucleotide sequence ID" value="NZ_JASTZU010000028.1"/>
</dbReference>
<comment type="catalytic activity">
    <reaction evidence="1">
        <text>6-hydroxymethyl-7,8-dihydropterin + ATP = (7,8-dihydropterin-6-yl)methyl diphosphate + AMP + H(+)</text>
        <dbReference type="Rhea" id="RHEA:11412"/>
        <dbReference type="ChEBI" id="CHEBI:15378"/>
        <dbReference type="ChEBI" id="CHEBI:30616"/>
        <dbReference type="ChEBI" id="CHEBI:44841"/>
        <dbReference type="ChEBI" id="CHEBI:72950"/>
        <dbReference type="ChEBI" id="CHEBI:456215"/>
        <dbReference type="EC" id="2.7.6.3"/>
    </reaction>
</comment>
<evidence type="ECO:0000259" key="9">
    <source>
        <dbReference type="PROSITE" id="PS00794"/>
    </source>
</evidence>
<accession>A0ABT7L3R4</accession>
<evidence type="ECO:0000256" key="3">
    <source>
        <dbReference type="ARBA" id="ARBA00013253"/>
    </source>
</evidence>
<keyword evidence="11" id="KW-1185">Reference proteome</keyword>
<evidence type="ECO:0000256" key="8">
    <source>
        <dbReference type="ARBA" id="ARBA00022909"/>
    </source>
</evidence>
<keyword evidence="8" id="KW-0289">Folate biosynthesis</keyword>
<dbReference type="EMBL" id="JASTZU010000028">
    <property type="protein sequence ID" value="MDL4840509.1"/>
    <property type="molecule type" value="Genomic_DNA"/>
</dbReference>
<comment type="pathway">
    <text evidence="2">Cofactor biosynthesis; tetrahydrofolate biosynthesis; 2-amino-4-hydroxy-6-hydroxymethyl-7,8-dihydropteridine diphosphate from 7,8-dihydroneopterin triphosphate: step 4/4.</text>
</comment>
<evidence type="ECO:0000256" key="5">
    <source>
        <dbReference type="ARBA" id="ARBA00022741"/>
    </source>
</evidence>
<evidence type="ECO:0000256" key="1">
    <source>
        <dbReference type="ARBA" id="ARBA00000198"/>
    </source>
</evidence>
<reference evidence="10 11" key="1">
    <citation type="submission" date="2023-06" db="EMBL/GenBank/DDBJ databases">
        <title>Aquibacillus rhizosphaerae LR5S19.</title>
        <authorList>
            <person name="Sun J.-Q."/>
        </authorList>
    </citation>
    <scope>NUCLEOTIDE SEQUENCE [LARGE SCALE GENOMIC DNA]</scope>
    <source>
        <strain evidence="10 11">LR5S19</strain>
    </source>
</reference>
<dbReference type="EC" id="2.7.6.3" evidence="3"/>
<gene>
    <name evidence="10" type="primary">folK</name>
    <name evidence="10" type="ORF">QQS35_08635</name>
</gene>